<organism evidence="3">
    <name type="scientific">Ixodes ricinus</name>
    <name type="common">Common tick</name>
    <name type="synonym">Acarus ricinus</name>
    <dbReference type="NCBI Taxonomy" id="34613"/>
    <lineage>
        <taxon>Eukaryota</taxon>
        <taxon>Metazoa</taxon>
        <taxon>Ecdysozoa</taxon>
        <taxon>Arthropoda</taxon>
        <taxon>Chelicerata</taxon>
        <taxon>Arachnida</taxon>
        <taxon>Acari</taxon>
        <taxon>Parasitiformes</taxon>
        <taxon>Ixodida</taxon>
        <taxon>Ixodoidea</taxon>
        <taxon>Ixodidae</taxon>
        <taxon>Ixodinae</taxon>
        <taxon>Ixodes</taxon>
    </lineage>
</organism>
<dbReference type="InterPro" id="IPR037667">
    <property type="entry name" value="FMC1_homologue"/>
</dbReference>
<evidence type="ECO:0000256" key="2">
    <source>
        <dbReference type="ARBA" id="ARBA00013846"/>
    </source>
</evidence>
<dbReference type="PANTHER" id="PTHR31716:SF1">
    <property type="entry name" value="PROTEIN FMC1 HOMOLOG"/>
    <property type="match status" value="1"/>
</dbReference>
<evidence type="ECO:0000313" key="3">
    <source>
        <dbReference type="EMBL" id="MXU90716.1"/>
    </source>
</evidence>
<reference evidence="3" key="1">
    <citation type="submission" date="2019-12" db="EMBL/GenBank/DDBJ databases">
        <title>An insight into the sialome of adult female Ixodes ricinus ticks feeding for 6 days.</title>
        <authorList>
            <person name="Perner J."/>
            <person name="Ribeiro J.M.C."/>
        </authorList>
    </citation>
    <scope>NUCLEOTIDE SEQUENCE</scope>
    <source>
        <strain evidence="3">Semi-engorged</strain>
        <tissue evidence="3">Salivary glands</tissue>
    </source>
</reference>
<name>A0A6B0UM20_IXORI</name>
<evidence type="ECO:0000256" key="1">
    <source>
        <dbReference type="ARBA" id="ARBA00009058"/>
    </source>
</evidence>
<protein>
    <recommendedName>
        <fullName evidence="2">Protein FMC1 homolog</fullName>
    </recommendedName>
</protein>
<accession>A0A6B0UM20</accession>
<dbReference type="GO" id="GO:0005739">
    <property type="term" value="C:mitochondrion"/>
    <property type="evidence" value="ECO:0007669"/>
    <property type="project" value="TreeGrafter"/>
</dbReference>
<dbReference type="AlphaFoldDB" id="A0A6B0UM20"/>
<dbReference type="PANTHER" id="PTHR31716">
    <property type="entry name" value="PROTEIN FMC1 HOMOLOG"/>
    <property type="match status" value="1"/>
</dbReference>
<sequence length="117" mass="13433">MAASKESILLIRGVLRELRKALPGRPLRDHLAVRYLLSEARRHQVTEKRLCRAHMELQGQTATYLCYLASTRKGHVRRYRLHARSFRLPRGSLASLTTLSHSIVNFSGRNKVVNWAS</sequence>
<proteinExistence type="inferred from homology"/>
<comment type="similarity">
    <text evidence="1">Belongs to the FMC1 family.</text>
</comment>
<dbReference type="EMBL" id="GIFC01008633">
    <property type="protein sequence ID" value="MXU90716.1"/>
    <property type="molecule type" value="Transcribed_RNA"/>
</dbReference>